<dbReference type="HOGENOM" id="CLU_000404_2_1_0"/>
<organism evidence="18 19">
    <name type="scientific">Oceanithermus profundus (strain DSM 14977 / NBRC 100410 / VKM B-2274 / 506)</name>
    <dbReference type="NCBI Taxonomy" id="670487"/>
    <lineage>
        <taxon>Bacteria</taxon>
        <taxon>Thermotogati</taxon>
        <taxon>Deinococcota</taxon>
        <taxon>Deinococci</taxon>
        <taxon>Thermales</taxon>
        <taxon>Thermaceae</taxon>
        <taxon>Oceanithermus</taxon>
    </lineage>
</organism>
<dbReference type="EC" id="1.17.4.1" evidence="3 14"/>
<comment type="cofactor">
    <cofactor evidence="1 14">
        <name>adenosylcob(III)alamin</name>
        <dbReference type="ChEBI" id="CHEBI:18408"/>
    </cofactor>
</comment>
<dbReference type="CDD" id="cd02888">
    <property type="entry name" value="RNR_II_dimer"/>
    <property type="match status" value="1"/>
</dbReference>
<evidence type="ECO:0000313" key="19">
    <source>
        <dbReference type="Proteomes" id="UP000008722"/>
    </source>
</evidence>
<evidence type="ECO:0000256" key="1">
    <source>
        <dbReference type="ARBA" id="ARBA00001922"/>
    </source>
</evidence>
<feature type="domain" description="Ribonucleotide reductase large subunit C-terminal" evidence="16">
    <location>
        <begin position="270"/>
        <end position="345"/>
    </location>
</feature>
<evidence type="ECO:0000256" key="8">
    <source>
        <dbReference type="ARBA" id="ARBA00023002"/>
    </source>
</evidence>
<dbReference type="Pfam" id="PF02867">
    <property type="entry name" value="Ribonuc_red_lgC"/>
    <property type="match status" value="2"/>
</dbReference>
<evidence type="ECO:0000256" key="11">
    <source>
        <dbReference type="ARBA" id="ARBA00023285"/>
    </source>
</evidence>
<dbReference type="PRINTS" id="PR01183">
    <property type="entry name" value="RIBORDTASEM1"/>
</dbReference>
<dbReference type="Gene3D" id="3.20.70.20">
    <property type="match status" value="2"/>
</dbReference>
<dbReference type="SUPFAM" id="SSF51998">
    <property type="entry name" value="PFL-like glycyl radical enzymes"/>
    <property type="match status" value="2"/>
</dbReference>
<evidence type="ECO:0000256" key="7">
    <source>
        <dbReference type="ARBA" id="ARBA00022741"/>
    </source>
</evidence>
<geneLocation type="plasmid" evidence="18 19">
    <name>pOCEPR01</name>
</geneLocation>
<keyword evidence="9" id="KW-0215">Deoxyribonucleotide synthesis</keyword>
<dbReference type="Proteomes" id="UP000008722">
    <property type="component" value="Plasmid pOCEPR01"/>
</dbReference>
<keyword evidence="7 14" id="KW-0547">Nucleotide-binding</keyword>
<keyword evidence="10" id="KW-1015">Disulfide bond</keyword>
<dbReference type="InterPro" id="IPR013344">
    <property type="entry name" value="RNR_NrdJ/NrdZ"/>
</dbReference>
<keyword evidence="19" id="KW-1185">Reference proteome</keyword>
<dbReference type="InterPro" id="IPR000788">
    <property type="entry name" value="RNR_lg_C"/>
</dbReference>
<dbReference type="NCBIfam" id="TIGR02504">
    <property type="entry name" value="NrdJ_Z"/>
    <property type="match status" value="1"/>
</dbReference>
<evidence type="ECO:0000256" key="2">
    <source>
        <dbReference type="ARBA" id="ARBA00007405"/>
    </source>
</evidence>
<dbReference type="PANTHER" id="PTHR43371">
    <property type="entry name" value="VITAMIN B12-DEPENDENT RIBONUCLEOTIDE REDUCTASE"/>
    <property type="match status" value="1"/>
</dbReference>
<dbReference type="GO" id="GO:0004748">
    <property type="term" value="F:ribonucleoside-diphosphate reductase activity, thioredoxin disulfide as acceptor"/>
    <property type="evidence" value="ECO:0007669"/>
    <property type="project" value="UniProtKB-EC"/>
</dbReference>
<evidence type="ECO:0000256" key="12">
    <source>
        <dbReference type="ARBA" id="ARBA00025437"/>
    </source>
</evidence>
<dbReference type="GO" id="GO:0031419">
    <property type="term" value="F:cobalamin binding"/>
    <property type="evidence" value="ECO:0007669"/>
    <property type="project" value="UniProtKB-KW"/>
</dbReference>
<dbReference type="InterPro" id="IPR050862">
    <property type="entry name" value="RdRp_reductase_class-2"/>
</dbReference>
<evidence type="ECO:0000256" key="5">
    <source>
        <dbReference type="ARBA" id="ARBA00022628"/>
    </source>
</evidence>
<reference evidence="19" key="1">
    <citation type="submission" date="2010-11" db="EMBL/GenBank/DDBJ databases">
        <title>The complete sequence of plasmid of Oceanithermus profundus DSM 14977.</title>
        <authorList>
            <consortium name="US DOE Joint Genome Institute (JGI-PGF)"/>
            <person name="Lucas S."/>
            <person name="Copeland A."/>
            <person name="Lapidus A."/>
            <person name="Bruce D."/>
            <person name="Goodwin L."/>
            <person name="Pitluck S."/>
            <person name="Kyrpides N."/>
            <person name="Mavromatis K."/>
            <person name="Pagani I."/>
            <person name="Ivanova N."/>
            <person name="Zhang X."/>
            <person name="Brettin T."/>
            <person name="Detter J.C."/>
            <person name="Tapia R."/>
            <person name="Han C."/>
            <person name="Land M."/>
            <person name="Hauser L."/>
            <person name="Markowitz V."/>
            <person name="Cheng J.-F."/>
            <person name="Hugenholtz P."/>
            <person name="Woyke T."/>
            <person name="Wu D."/>
            <person name="Tindall B."/>
            <person name="Faehnrich R."/>
            <person name="Brambilla E."/>
            <person name="Klenk H.-P."/>
            <person name="Eisen J.A."/>
        </authorList>
    </citation>
    <scope>NUCLEOTIDE SEQUENCE [LARGE SCALE GENOMIC DNA]</scope>
    <source>
        <strain evidence="19">DSM 14977 / NBRC 100410 / VKM B-2274 / 506</strain>
        <plasmid evidence="19">Plasmid pOCEPR01</plasmid>
    </source>
</reference>
<keyword evidence="8 14" id="KW-0560">Oxidoreductase</keyword>
<dbReference type="GO" id="GO:0071897">
    <property type="term" value="P:DNA biosynthetic process"/>
    <property type="evidence" value="ECO:0007669"/>
    <property type="project" value="UniProtKB-KW"/>
</dbReference>
<evidence type="ECO:0000256" key="9">
    <source>
        <dbReference type="ARBA" id="ARBA00023116"/>
    </source>
</evidence>
<dbReference type="GO" id="GO:0005524">
    <property type="term" value="F:ATP binding"/>
    <property type="evidence" value="ECO:0007669"/>
    <property type="project" value="InterPro"/>
</dbReference>
<evidence type="ECO:0000259" key="17">
    <source>
        <dbReference type="Pfam" id="PF12637"/>
    </source>
</evidence>
<gene>
    <name evidence="18" type="ordered locus">Ocepr_2267</name>
</gene>
<dbReference type="KEGG" id="opr:Ocepr_2267"/>
<dbReference type="eggNOG" id="COG0209">
    <property type="taxonomic scope" value="Bacteria"/>
</dbReference>
<dbReference type="RefSeq" id="WP_013449695.1">
    <property type="nucleotide sequence ID" value="NC_014753.1"/>
</dbReference>
<evidence type="ECO:0000256" key="10">
    <source>
        <dbReference type="ARBA" id="ARBA00023157"/>
    </source>
</evidence>
<dbReference type="GO" id="GO:0009263">
    <property type="term" value="P:deoxyribonucleotide biosynthetic process"/>
    <property type="evidence" value="ECO:0007669"/>
    <property type="project" value="UniProtKB-KW"/>
</dbReference>
<dbReference type="Pfam" id="PF00317">
    <property type="entry name" value="Ribonuc_red_lgN"/>
    <property type="match status" value="1"/>
</dbReference>
<comment type="function">
    <text evidence="12 14">Catalyzes the reduction of ribonucleotides to deoxyribonucleotides. May function to provide a pool of deoxyribonucleotide precursors for DNA repair during oxygen limitation and/or for immediate growth after restoration of oxygen.</text>
</comment>
<feature type="domain" description="Ribonucleotide reductase large subunit C-terminal" evidence="16">
    <location>
        <begin position="375"/>
        <end position="719"/>
    </location>
</feature>
<evidence type="ECO:0000256" key="6">
    <source>
        <dbReference type="ARBA" id="ARBA00022634"/>
    </source>
</evidence>
<keyword evidence="18" id="KW-0614">Plasmid</keyword>
<dbReference type="PANTHER" id="PTHR43371:SF1">
    <property type="entry name" value="RIBONUCLEOSIDE-DIPHOSPHATE REDUCTASE"/>
    <property type="match status" value="1"/>
</dbReference>
<protein>
    <recommendedName>
        <fullName evidence="4 14">Vitamin B12-dependent ribonucleotide reductase</fullName>
        <ecNumber evidence="3 14">1.17.4.1</ecNumber>
    </recommendedName>
</protein>
<evidence type="ECO:0000256" key="3">
    <source>
        <dbReference type="ARBA" id="ARBA00012274"/>
    </source>
</evidence>
<keyword evidence="6 14" id="KW-0237">DNA synthesis</keyword>
<comment type="similarity">
    <text evidence="2 14">Belongs to the ribonucleoside diphosphate reductase class-2 family.</text>
</comment>
<feature type="domain" description="Ribonucleotide reductase large subunit N-terminal" evidence="15">
    <location>
        <begin position="6"/>
        <end position="75"/>
    </location>
</feature>
<evidence type="ECO:0000256" key="13">
    <source>
        <dbReference type="ARBA" id="ARBA00047754"/>
    </source>
</evidence>
<sequence>MPTPFDEHAQAIVRRQYAQPGEDSVEDVLRRVAREIARPEGPEREVWEERFYELMAEKRFLPGGRILAGAGTGHGNLLNCHVQGALEHPEGSLEGVMEIARKLALVTKVGGGNGVNLDALPPARRGVQVIFPDPVAFMRADHPDVRSFIRGDYPPTDPARPDRGVFAGRIFLRAVYGELSDELRALAREQGVIVREALPQGAIEVPDDMGGIIDAATEAVRRALAGEQVYVDFSALRPEGAPVKRSGGTASGPVSFLSEIFDHFLYWARLGGVESGPVATLRYVYAPILRVVRQGGTRRGAGMATLSWQHPDVLDFLTAKDLDREEAEGDIATFNISVLADNELFDGPAVDSGYLHPVPGKYDSLPTLSDVRPWILEQIAEHAWATGEPGLIFIDRINEKSPLKVLDERWRITATNPCGEIPLAKGEACDLGAMILPSYVKDGAFDEAAFRRDVRLAVRFLDNVLDVTRYAVKDNEETQALTRRLGLGVMGLADMLILMGYRYDDPEAREVVEHVVGILRDEALAESERLAEERGVFPLYAQHQKEFEALGIRPRRNLALLTVAPTGTVSMVAGVSSGIEPIFAAFVWRRIGEQYVPLVHPLFARLLEGFEPPEGYRTPEGRWNMESVLAALQEHHGSPQQLDFLPQAIRDVFVTAHDVAPEDHVAMQAAVQRAFDASEQLVGNAISKTTNLPNEATVEDVLTVYRTAWKLGAKGITVYRDGSRDLQVLATSKQDDDAPKEPELPAEEPTVPVYERPSRLIGHTDMVKLTNGDGRPHSYLVTVNYFEGNPIEVIITTGKAGDETNADSEALGRVVSIALQYGVPPEAIIKTLRGINGGLYGSYAKRFVTSKADLIAVALELATKERAKEPAAEPKKTVAPEPAPAPAVVLAGGAAAESGHACPECGEPMVRSEGCWTCHACGYSKCG</sequence>
<evidence type="ECO:0000259" key="16">
    <source>
        <dbReference type="Pfam" id="PF02867"/>
    </source>
</evidence>
<name>E4UAT0_OCEP5</name>
<keyword evidence="11 14" id="KW-0170">Cobalt</keyword>
<evidence type="ECO:0000256" key="14">
    <source>
        <dbReference type="RuleBase" id="RU364064"/>
    </source>
</evidence>
<feature type="domain" description="TSCPD" evidence="17">
    <location>
        <begin position="767"/>
        <end position="861"/>
    </location>
</feature>
<dbReference type="AlphaFoldDB" id="E4UAT0"/>
<accession>E4UAT0</accession>
<dbReference type="InterPro" id="IPR024434">
    <property type="entry name" value="TSCPD_dom"/>
</dbReference>
<comment type="catalytic activity">
    <reaction evidence="13 14">
        <text>a 2'-deoxyribonucleoside 5'-diphosphate + [thioredoxin]-disulfide + H2O = a ribonucleoside 5'-diphosphate + [thioredoxin]-dithiol</text>
        <dbReference type="Rhea" id="RHEA:23252"/>
        <dbReference type="Rhea" id="RHEA-COMP:10698"/>
        <dbReference type="Rhea" id="RHEA-COMP:10700"/>
        <dbReference type="ChEBI" id="CHEBI:15377"/>
        <dbReference type="ChEBI" id="CHEBI:29950"/>
        <dbReference type="ChEBI" id="CHEBI:50058"/>
        <dbReference type="ChEBI" id="CHEBI:57930"/>
        <dbReference type="ChEBI" id="CHEBI:73316"/>
        <dbReference type="EC" id="1.17.4.1"/>
    </reaction>
</comment>
<dbReference type="Pfam" id="PF12637">
    <property type="entry name" value="TSCPD"/>
    <property type="match status" value="1"/>
</dbReference>
<dbReference type="OrthoDB" id="9762933at2"/>
<keyword evidence="5 14" id="KW-0846">Cobalamin</keyword>
<dbReference type="InterPro" id="IPR013509">
    <property type="entry name" value="RNR_lsu_N"/>
</dbReference>
<proteinExistence type="inferred from homology"/>
<evidence type="ECO:0000256" key="4">
    <source>
        <dbReference type="ARBA" id="ARBA00014409"/>
    </source>
</evidence>
<evidence type="ECO:0000313" key="18">
    <source>
        <dbReference type="EMBL" id="ADR37715.1"/>
    </source>
</evidence>
<evidence type="ECO:0000259" key="15">
    <source>
        <dbReference type="Pfam" id="PF00317"/>
    </source>
</evidence>
<dbReference type="EMBL" id="CP002362">
    <property type="protein sequence ID" value="ADR37715.1"/>
    <property type="molecule type" value="Genomic_DNA"/>
</dbReference>
<reference evidence="18 19" key="2">
    <citation type="journal article" date="2011" name="Stand. Genomic Sci.">
        <title>Complete genome sequence of Oceanithermus profundus type strain (506).</title>
        <authorList>
            <person name="Pati A."/>
            <person name="Zhang X."/>
            <person name="Lapidus A."/>
            <person name="Nolan M."/>
            <person name="Lucas S."/>
            <person name="Del Rio T.G."/>
            <person name="Tice H."/>
            <person name="Cheng J.F."/>
            <person name="Tapia R."/>
            <person name="Han C."/>
            <person name="Goodwin L."/>
            <person name="Pitluck S."/>
            <person name="Liolios K."/>
            <person name="Pagani I."/>
            <person name="Ivanova N."/>
            <person name="Mavromatis K."/>
            <person name="Chen A."/>
            <person name="Palaniappan K."/>
            <person name="Hauser L."/>
            <person name="Jeffries C.D."/>
            <person name="Brambilla E.M."/>
            <person name="Rohl A."/>
            <person name="Mwirichia R."/>
            <person name="Rohde M."/>
            <person name="Tindall B.J."/>
            <person name="Sikorski J."/>
            <person name="Wirth R."/>
            <person name="Goker M."/>
            <person name="Woyke T."/>
            <person name="Detter J.C."/>
            <person name="Bristow J."/>
            <person name="Eisen J.A."/>
            <person name="Markowitz V."/>
            <person name="Hugenholtz P."/>
            <person name="Kyrpides N.C."/>
            <person name="Klenk H.P."/>
            <person name="Land M."/>
        </authorList>
    </citation>
    <scope>NUCLEOTIDE SEQUENCE [LARGE SCALE GENOMIC DNA]</scope>
    <source>
        <strain evidence="19">DSM 14977 / NBRC 100410 / VKM B-2274 / 506</strain>
        <plasmid evidence="19">Plasmid pOCEPR01</plasmid>
    </source>
</reference>